<evidence type="ECO:0000313" key="3">
    <source>
        <dbReference type="Proteomes" id="UP001596527"/>
    </source>
</evidence>
<protein>
    <submittedName>
        <fullName evidence="2">GIY-YIG nuclease family protein</fullName>
    </submittedName>
</protein>
<dbReference type="Proteomes" id="UP001596527">
    <property type="component" value="Unassembled WGS sequence"/>
</dbReference>
<proteinExistence type="predicted"/>
<evidence type="ECO:0000313" key="2">
    <source>
        <dbReference type="EMBL" id="MFC7581397.1"/>
    </source>
</evidence>
<accession>A0ABW2SMS7</accession>
<dbReference type="InterPro" id="IPR000305">
    <property type="entry name" value="GIY-YIG_endonuc"/>
</dbReference>
<reference evidence="3" key="1">
    <citation type="journal article" date="2019" name="Int. J. Syst. Evol. Microbiol.">
        <title>The Global Catalogue of Microorganisms (GCM) 10K type strain sequencing project: providing services to taxonomists for standard genome sequencing and annotation.</title>
        <authorList>
            <consortium name="The Broad Institute Genomics Platform"/>
            <consortium name="The Broad Institute Genome Sequencing Center for Infectious Disease"/>
            <person name="Wu L."/>
            <person name="Ma J."/>
        </authorList>
    </citation>
    <scope>NUCLEOTIDE SEQUENCE [LARGE SCALE GENOMIC DNA]</scope>
    <source>
        <strain evidence="3">CCUG 56698</strain>
    </source>
</reference>
<organism evidence="2 3">
    <name type="scientific">Schaalia naturae</name>
    <dbReference type="NCBI Taxonomy" id="635203"/>
    <lineage>
        <taxon>Bacteria</taxon>
        <taxon>Bacillati</taxon>
        <taxon>Actinomycetota</taxon>
        <taxon>Actinomycetes</taxon>
        <taxon>Actinomycetales</taxon>
        <taxon>Actinomycetaceae</taxon>
        <taxon>Schaalia</taxon>
    </lineage>
</organism>
<dbReference type="RefSeq" id="WP_380974679.1">
    <property type="nucleotide sequence ID" value="NZ_JBHTEF010000001.1"/>
</dbReference>
<evidence type="ECO:0000259" key="1">
    <source>
        <dbReference type="Pfam" id="PF01541"/>
    </source>
</evidence>
<comment type="caution">
    <text evidence="2">The sequence shown here is derived from an EMBL/GenBank/DDBJ whole genome shotgun (WGS) entry which is preliminary data.</text>
</comment>
<dbReference type="CDD" id="cd00719">
    <property type="entry name" value="GIY-YIG_SF"/>
    <property type="match status" value="1"/>
</dbReference>
<name>A0ABW2SMS7_9ACTO</name>
<sequence>MSKDAFRRWAITPGTSLSVHLKPGEPRCGIYILEFADGQRYVGQSRDVVRRFADHSRHHPDIVALQFRAVAQSDLDAAERQIVQNQRDAGHRLRNIDLVSRSWGDSVLDAVVDQEAQAGWAEGEPQTHPDDQRMLIAKRRLATLAKYQALQQVPAFNAVFADVCAYVGRVIPWPSATDGRFWTVSAMPGTNRTRDSQRLVTVNCGRVETFVIIEDRATHESDWFLNIEHGLLSPQDLPRDLRDALIVVEDGYRTAGTVDCIDGGKTGSLAAWLDKTPGLEIAARQLALNLMRKGPSWYARFHCDDLVDDVLLALDDAHADIAGTAG</sequence>
<gene>
    <name evidence="2" type="ORF">ACFQWG_09355</name>
</gene>
<dbReference type="EMBL" id="JBHTEF010000001">
    <property type="protein sequence ID" value="MFC7581397.1"/>
    <property type="molecule type" value="Genomic_DNA"/>
</dbReference>
<dbReference type="Pfam" id="PF01541">
    <property type="entry name" value="GIY-YIG"/>
    <property type="match status" value="1"/>
</dbReference>
<feature type="domain" description="GIY-YIG" evidence="1">
    <location>
        <begin position="28"/>
        <end position="57"/>
    </location>
</feature>
<keyword evidence="3" id="KW-1185">Reference proteome</keyword>